<proteinExistence type="predicted"/>
<dbReference type="KEGG" id="kaf:KAFR_0A01780"/>
<protein>
    <submittedName>
        <fullName evidence="1">Uncharacterized protein</fullName>
    </submittedName>
</protein>
<dbReference type="eggNOG" id="ENOG502S9M3">
    <property type="taxonomic scope" value="Eukaryota"/>
</dbReference>
<gene>
    <name evidence="1" type="primary">KAFR0A01780</name>
    <name evidence="1" type="ORF">KAFR_0A01780</name>
</gene>
<name>H2AML6_KAZAF</name>
<dbReference type="HOGENOM" id="CLU_1627036_0_0_1"/>
<evidence type="ECO:0000313" key="1">
    <source>
        <dbReference type="EMBL" id="CCF55616.1"/>
    </source>
</evidence>
<keyword evidence="2" id="KW-1185">Reference proteome</keyword>
<dbReference type="STRING" id="1071382.H2AML6"/>
<accession>H2AML6</accession>
<dbReference type="RefSeq" id="XP_003954751.1">
    <property type="nucleotide sequence ID" value="XM_003954702.1"/>
</dbReference>
<reference evidence="1 2" key="1">
    <citation type="journal article" date="2011" name="Proc. Natl. Acad. Sci. U.S.A.">
        <title>Evolutionary erosion of yeast sex chromosomes by mating-type switching accidents.</title>
        <authorList>
            <person name="Gordon J.L."/>
            <person name="Armisen D."/>
            <person name="Proux-Wera E."/>
            <person name="Oheigeartaigh S.S."/>
            <person name="Byrne K.P."/>
            <person name="Wolfe K.H."/>
        </authorList>
    </citation>
    <scope>NUCLEOTIDE SEQUENCE [LARGE SCALE GENOMIC DNA]</scope>
    <source>
        <strain evidence="2">ATCC 22294 / BCRC 22015 / CBS 2517 / CECT 1963 / NBRC 1671 / NRRL Y-8276</strain>
    </source>
</reference>
<dbReference type="OrthoDB" id="4053447at2759"/>
<dbReference type="Proteomes" id="UP000005220">
    <property type="component" value="Chromosome 1"/>
</dbReference>
<dbReference type="AlphaFoldDB" id="H2AML6"/>
<dbReference type="InParanoid" id="H2AML6"/>
<dbReference type="GeneID" id="13886406"/>
<organism evidence="1 2">
    <name type="scientific">Kazachstania africana (strain ATCC 22294 / BCRC 22015 / CBS 2517 / CECT 1963 / NBRC 1671 / NRRL Y-8276)</name>
    <name type="common">Yeast</name>
    <name type="synonym">Kluyveromyces africanus</name>
    <dbReference type="NCBI Taxonomy" id="1071382"/>
    <lineage>
        <taxon>Eukaryota</taxon>
        <taxon>Fungi</taxon>
        <taxon>Dikarya</taxon>
        <taxon>Ascomycota</taxon>
        <taxon>Saccharomycotina</taxon>
        <taxon>Saccharomycetes</taxon>
        <taxon>Saccharomycetales</taxon>
        <taxon>Saccharomycetaceae</taxon>
        <taxon>Kazachstania</taxon>
    </lineage>
</organism>
<dbReference type="FunCoup" id="H2AML6">
    <property type="interactions" value="30"/>
</dbReference>
<sequence length="163" mass="19097">MAVIYEVLQKLLLGKAAENDKKTLVFTLGEEARKNIGNIGEDGQITMSLKMIENNRKNVHILFLNRLQYLFMYLMKLEADKDKFQYDNLILYGLDSLIAQYNTEDNAEDLNVEQIRLSNLIFNSIFKIKRKYEIDMLEFIPIDEGAQISLGLLKIEKYWKYVC</sequence>
<evidence type="ECO:0000313" key="2">
    <source>
        <dbReference type="Proteomes" id="UP000005220"/>
    </source>
</evidence>
<dbReference type="EMBL" id="HE650821">
    <property type="protein sequence ID" value="CCF55616.1"/>
    <property type="molecule type" value="Genomic_DNA"/>
</dbReference>